<keyword evidence="2" id="KW-1133">Transmembrane helix</keyword>
<keyword evidence="4" id="KW-1185">Reference proteome</keyword>
<feature type="transmembrane region" description="Helical" evidence="2">
    <location>
        <begin position="94"/>
        <end position="115"/>
    </location>
</feature>
<feature type="region of interest" description="Disordered" evidence="1">
    <location>
        <begin position="192"/>
        <end position="225"/>
    </location>
</feature>
<evidence type="ECO:0000256" key="2">
    <source>
        <dbReference type="SAM" id="Phobius"/>
    </source>
</evidence>
<comment type="caution">
    <text evidence="3">The sequence shown here is derived from an EMBL/GenBank/DDBJ whole genome shotgun (WGS) entry which is preliminary data.</text>
</comment>
<reference evidence="3" key="1">
    <citation type="submission" date="2020-01" db="EMBL/GenBank/DDBJ databases">
        <title>Development of genomics and gene disruption for Polysphondylium violaceum indicates a role for the polyketide synthase stlB in stalk morphogenesis.</title>
        <authorList>
            <person name="Narita B."/>
            <person name="Kawabe Y."/>
            <person name="Kin K."/>
            <person name="Saito T."/>
            <person name="Gibbs R."/>
            <person name="Kuspa A."/>
            <person name="Muzny D."/>
            <person name="Queller D."/>
            <person name="Richards S."/>
            <person name="Strassman J."/>
            <person name="Sucgang R."/>
            <person name="Worley K."/>
            <person name="Schaap P."/>
        </authorList>
    </citation>
    <scope>NUCLEOTIDE SEQUENCE</scope>
    <source>
        <strain evidence="3">QSvi11</strain>
    </source>
</reference>
<dbReference type="EMBL" id="AJWJ01000933">
    <property type="protein sequence ID" value="KAF2068551.1"/>
    <property type="molecule type" value="Genomic_DNA"/>
</dbReference>
<keyword evidence="2" id="KW-0812">Transmembrane</keyword>
<sequence length="225" mass="26186">MISVDKDGSQLSFLNFKIYKINTTHGSFRNVTGFDTSFLWGLHNYMTEQEYIYAVEKFNKHFRSRSHWHVLIFMFFFLMIGSMLAVFMSLSRRFLFLLVPMGLVAIGLLIFAIIVKKRSDNTFDLTTRTVFQELDEMYKFRQISFLFDYKVPTLQIQVPLKPIVLSNVSQVPIYSFTSTPPQFEPPVLYQQLSPSTSENQPLLSNNNNQQNLKYPISLAPSYNNA</sequence>
<gene>
    <name evidence="3" type="ORF">CYY_010123</name>
</gene>
<dbReference type="AlphaFoldDB" id="A0A8J4UNZ5"/>
<name>A0A8J4UNZ5_9MYCE</name>
<organism evidence="3 4">
    <name type="scientific">Polysphondylium violaceum</name>
    <dbReference type="NCBI Taxonomy" id="133409"/>
    <lineage>
        <taxon>Eukaryota</taxon>
        <taxon>Amoebozoa</taxon>
        <taxon>Evosea</taxon>
        <taxon>Eumycetozoa</taxon>
        <taxon>Dictyostelia</taxon>
        <taxon>Dictyosteliales</taxon>
        <taxon>Dictyosteliaceae</taxon>
        <taxon>Polysphondylium</taxon>
    </lineage>
</organism>
<evidence type="ECO:0000313" key="3">
    <source>
        <dbReference type="EMBL" id="KAF2068551.1"/>
    </source>
</evidence>
<evidence type="ECO:0008006" key="5">
    <source>
        <dbReference type="Google" id="ProtNLM"/>
    </source>
</evidence>
<accession>A0A8J4UNZ5</accession>
<protein>
    <recommendedName>
        <fullName evidence="5">Transmembrane protein</fullName>
    </recommendedName>
</protein>
<feature type="transmembrane region" description="Helical" evidence="2">
    <location>
        <begin position="68"/>
        <end position="88"/>
    </location>
</feature>
<evidence type="ECO:0000256" key="1">
    <source>
        <dbReference type="SAM" id="MobiDB-lite"/>
    </source>
</evidence>
<dbReference type="Proteomes" id="UP000695562">
    <property type="component" value="Unassembled WGS sequence"/>
</dbReference>
<proteinExistence type="predicted"/>
<feature type="compositionally biased region" description="Low complexity" evidence="1">
    <location>
        <begin position="199"/>
        <end position="212"/>
    </location>
</feature>
<evidence type="ECO:0000313" key="4">
    <source>
        <dbReference type="Proteomes" id="UP000695562"/>
    </source>
</evidence>
<keyword evidence="2" id="KW-0472">Membrane</keyword>